<dbReference type="InterPro" id="IPR042201">
    <property type="entry name" value="FH2_Formin_sf"/>
</dbReference>
<protein>
    <recommendedName>
        <fullName evidence="2">Formin-like protein</fullName>
    </recommendedName>
</protein>
<dbReference type="AlphaFoldDB" id="S8BVH7"/>
<keyword evidence="5" id="KW-1133">Transmembrane helix</keyword>
<keyword evidence="5" id="KW-0472">Membrane</keyword>
<dbReference type="Pfam" id="PF02181">
    <property type="entry name" value="FH2"/>
    <property type="match status" value="1"/>
</dbReference>
<evidence type="ECO:0000313" key="7">
    <source>
        <dbReference type="EMBL" id="EPS58329.1"/>
    </source>
</evidence>
<dbReference type="EMBL" id="AUSU01009326">
    <property type="protein sequence ID" value="EPS58329.1"/>
    <property type="molecule type" value="Genomic_DNA"/>
</dbReference>
<name>S8BVH7_9LAMI</name>
<dbReference type="GO" id="GO:0045010">
    <property type="term" value="P:actin nucleation"/>
    <property type="evidence" value="ECO:0007669"/>
    <property type="project" value="InterPro"/>
</dbReference>
<dbReference type="SUPFAM" id="SSF101447">
    <property type="entry name" value="Formin homology 2 domain (FH2 domain)"/>
    <property type="match status" value="1"/>
</dbReference>
<sequence>MAASFYPTTFYPPPPPPPLIFPPPGVAAAAAGASESSVRAAVGRAIGATAATTLVLSALVFYLILRFAKRRRDKAAAVAAPAVVGNGGMNQVLPLSDGFVRVNGNFKGVIVAENGLDVLYWRNSDEGGGGGGISFEKQFSGTAKAEAEEEKPRVVNGRERRRLSSSSSSPPPVQEIPLLRGESSTSHSPIWADKPYAISIAIPTAEENPDSAIELTKQDEIPPATTKPSPETPPRGKTIADPPPPPPPGNSSRSSSLGEGSSSAMVSHKFDGDIMEALFGYVATNRKSPRSNNNAPPPQISVLDPHKSLAAAAVLKTLGVSRKEIIDALNDGEGLSSDAMEKLAKMAPTQEESSQILMFRGEDVTRLADAESFLYHLLRALPSAFTRLNVMLFRETFRSEVSQIRESLQSLESACRELRSRGLLLKLLEAVLKAGSRLYPGASSRGGNAQAFNLTALRKLSDVRSSDGRTTLLQFVVQEVIRSEGKRSVSNRNHHRSSPTSDHPPPPPPHDDEEREYMILGLPVIAGLSSEFSNVKRAAATLAYDTIVARSASNLSSRLSLSQKATAQCGSQGGFPTLMKGFFESAEAEMNLIKEEETRVMELVKRTTDYYRVGSSSKDNNNVAADSIQLFVIMTDFLSMVDEVCVGIARNVQDGKSGFRFPSPGSPRVFRFPKLPPNFLSEEEEFQ</sequence>
<gene>
    <name evidence="7" type="ORF">M569_16486</name>
</gene>
<dbReference type="PROSITE" id="PS51444">
    <property type="entry name" value="FH2"/>
    <property type="match status" value="1"/>
</dbReference>
<reference evidence="7 8" key="1">
    <citation type="journal article" date="2013" name="BMC Genomics">
        <title>The miniature genome of a carnivorous plant Genlisea aurea contains a low number of genes and short non-coding sequences.</title>
        <authorList>
            <person name="Leushkin E.V."/>
            <person name="Sutormin R.A."/>
            <person name="Nabieva E.R."/>
            <person name="Penin A.A."/>
            <person name="Kondrashov A.S."/>
            <person name="Logacheva M.D."/>
        </authorList>
    </citation>
    <scope>NUCLEOTIDE SEQUENCE [LARGE SCALE GENOMIC DNA]</scope>
</reference>
<dbReference type="SMART" id="SM00498">
    <property type="entry name" value="FH2"/>
    <property type="match status" value="1"/>
</dbReference>
<feature type="region of interest" description="Disordered" evidence="4">
    <location>
        <begin position="131"/>
        <end position="190"/>
    </location>
</feature>
<evidence type="ECO:0000256" key="2">
    <source>
        <dbReference type="RuleBase" id="RU361260"/>
    </source>
</evidence>
<feature type="domain" description="FH2" evidence="6">
    <location>
        <begin position="226"/>
        <end position="667"/>
    </location>
</feature>
<dbReference type="OrthoDB" id="1668162at2759"/>
<evidence type="ECO:0000259" key="6">
    <source>
        <dbReference type="PROSITE" id="PS51444"/>
    </source>
</evidence>
<comment type="caution">
    <text evidence="7">The sequence shown here is derived from an EMBL/GenBank/DDBJ whole genome shotgun (WGS) entry which is preliminary data.</text>
</comment>
<evidence type="ECO:0000256" key="3">
    <source>
        <dbReference type="SAM" id="Coils"/>
    </source>
</evidence>
<comment type="similarity">
    <text evidence="1">Belongs to the formin-like family. Class-I subfamily.</text>
</comment>
<accession>S8BVH7</accession>
<feature type="coiled-coil region" evidence="3">
    <location>
        <begin position="394"/>
        <end position="421"/>
    </location>
</feature>
<dbReference type="InterPro" id="IPR015425">
    <property type="entry name" value="FH2_Formin"/>
</dbReference>
<evidence type="ECO:0000256" key="1">
    <source>
        <dbReference type="ARBA" id="ARBA00025793"/>
    </source>
</evidence>
<keyword evidence="8" id="KW-1185">Reference proteome</keyword>
<evidence type="ECO:0000256" key="5">
    <source>
        <dbReference type="SAM" id="Phobius"/>
    </source>
</evidence>
<proteinExistence type="inferred from homology"/>
<dbReference type="Gene3D" id="1.20.58.2220">
    <property type="entry name" value="Formin, FH2 domain"/>
    <property type="match status" value="1"/>
</dbReference>
<feature type="transmembrane region" description="Helical" evidence="5">
    <location>
        <begin position="45"/>
        <end position="65"/>
    </location>
</feature>
<organism evidence="7 8">
    <name type="scientific">Genlisea aurea</name>
    <dbReference type="NCBI Taxonomy" id="192259"/>
    <lineage>
        <taxon>Eukaryota</taxon>
        <taxon>Viridiplantae</taxon>
        <taxon>Streptophyta</taxon>
        <taxon>Embryophyta</taxon>
        <taxon>Tracheophyta</taxon>
        <taxon>Spermatophyta</taxon>
        <taxon>Magnoliopsida</taxon>
        <taxon>eudicotyledons</taxon>
        <taxon>Gunneridae</taxon>
        <taxon>Pentapetalae</taxon>
        <taxon>asterids</taxon>
        <taxon>lamiids</taxon>
        <taxon>Lamiales</taxon>
        <taxon>Lentibulariaceae</taxon>
        <taxon>Genlisea</taxon>
    </lineage>
</organism>
<feature type="compositionally biased region" description="Low complexity" evidence="4">
    <location>
        <begin position="250"/>
        <end position="263"/>
    </location>
</feature>
<dbReference type="GO" id="GO:0051015">
    <property type="term" value="F:actin filament binding"/>
    <property type="evidence" value="ECO:0007669"/>
    <property type="project" value="InterPro"/>
</dbReference>
<evidence type="ECO:0000313" key="8">
    <source>
        <dbReference type="Proteomes" id="UP000015453"/>
    </source>
</evidence>
<feature type="region of interest" description="Disordered" evidence="4">
    <location>
        <begin position="215"/>
        <end position="265"/>
    </location>
</feature>
<evidence type="ECO:0000256" key="4">
    <source>
        <dbReference type="SAM" id="MobiDB-lite"/>
    </source>
</evidence>
<feature type="region of interest" description="Disordered" evidence="4">
    <location>
        <begin position="486"/>
        <end position="514"/>
    </location>
</feature>
<dbReference type="PANTHER" id="PTHR23213:SF354">
    <property type="entry name" value="FORMIN-LIKE PROTEIN 4"/>
    <property type="match status" value="1"/>
</dbReference>
<keyword evidence="3" id="KW-0175">Coiled coil</keyword>
<keyword evidence="5" id="KW-0812">Transmembrane</keyword>
<dbReference type="Proteomes" id="UP000015453">
    <property type="component" value="Unassembled WGS sequence"/>
</dbReference>
<dbReference type="PANTHER" id="PTHR23213">
    <property type="entry name" value="FORMIN-RELATED"/>
    <property type="match status" value="1"/>
</dbReference>
<dbReference type="InterPro" id="IPR027643">
    <property type="entry name" value="Formin-like_plant"/>
</dbReference>